<dbReference type="Proteomes" id="UP000615446">
    <property type="component" value="Unassembled WGS sequence"/>
</dbReference>
<keyword evidence="1" id="KW-0812">Transmembrane</keyword>
<reference evidence="3" key="2">
    <citation type="submission" date="2019-10" db="EMBL/GenBank/DDBJ databases">
        <title>Conservation and host-specific expression of non-tandemly repeated heterogenous ribosome RNA gene in arbuscular mycorrhizal fungi.</title>
        <authorList>
            <person name="Maeda T."/>
            <person name="Kobayashi Y."/>
            <person name="Nakagawa T."/>
            <person name="Ezawa T."/>
            <person name="Yamaguchi K."/>
            <person name="Bino T."/>
            <person name="Nishimoto Y."/>
            <person name="Shigenobu S."/>
            <person name="Kawaguchi M."/>
        </authorList>
    </citation>
    <scope>NUCLEOTIDE SEQUENCE</scope>
    <source>
        <strain evidence="3">HR1</strain>
    </source>
</reference>
<dbReference type="EMBL" id="BEXD01003959">
    <property type="protein sequence ID" value="GBC04671.1"/>
    <property type="molecule type" value="Genomic_DNA"/>
</dbReference>
<evidence type="ECO:0000256" key="1">
    <source>
        <dbReference type="SAM" id="Phobius"/>
    </source>
</evidence>
<gene>
    <name evidence="3" type="ORF">RCL2_001894900</name>
    <name evidence="2" type="ORF">RclHR1_00580036</name>
</gene>
<dbReference type="STRING" id="94130.A0A2Z6RQU9"/>
<dbReference type="AlphaFoldDB" id="A0A2Z6RQU9"/>
<comment type="caution">
    <text evidence="2">The sequence shown here is derived from an EMBL/GenBank/DDBJ whole genome shotgun (WGS) entry which is preliminary data.</text>
</comment>
<proteinExistence type="predicted"/>
<organism evidence="2 4">
    <name type="scientific">Rhizophagus clarus</name>
    <dbReference type="NCBI Taxonomy" id="94130"/>
    <lineage>
        <taxon>Eukaryota</taxon>
        <taxon>Fungi</taxon>
        <taxon>Fungi incertae sedis</taxon>
        <taxon>Mucoromycota</taxon>
        <taxon>Glomeromycotina</taxon>
        <taxon>Glomeromycetes</taxon>
        <taxon>Glomerales</taxon>
        <taxon>Glomeraceae</taxon>
        <taxon>Rhizophagus</taxon>
    </lineage>
</organism>
<dbReference type="Proteomes" id="UP000247702">
    <property type="component" value="Unassembled WGS sequence"/>
</dbReference>
<accession>A0A2Z6RQU9</accession>
<name>A0A2Z6RQU9_9GLOM</name>
<reference evidence="2 4" key="1">
    <citation type="submission" date="2017-11" db="EMBL/GenBank/DDBJ databases">
        <title>The genome of Rhizophagus clarus HR1 reveals common genetic basis of auxotrophy among arbuscular mycorrhizal fungi.</title>
        <authorList>
            <person name="Kobayashi Y."/>
        </authorList>
    </citation>
    <scope>NUCLEOTIDE SEQUENCE [LARGE SCALE GENOMIC DNA]</scope>
    <source>
        <strain evidence="2 4">HR1</strain>
    </source>
</reference>
<sequence length="221" mass="25104">MGLLDIFIRVKDALNRQYNIGNCAGTNRAVAMKLMYYCIEGIAIDPNECLDDNNKDLTIRSLGLDNHIILSSVGGYALLICPSILFVYIMTFYVLLILNLRKSSMMKNFIEKNGSFSWHTMKKNALTLRQLYPGADLDVNFDMSVKLKPLRVCAANEQFPDKTELTDKHDGKSINWKSGDLVVVNDKSAPFADVFLLREGQDTDRTCIIMNQCKWDYGQLR</sequence>
<dbReference type="OrthoDB" id="2315391at2759"/>
<protein>
    <submittedName>
        <fullName evidence="2">Uncharacterized protein</fullName>
    </submittedName>
</protein>
<keyword evidence="1" id="KW-1133">Transmembrane helix</keyword>
<evidence type="ECO:0000313" key="2">
    <source>
        <dbReference type="EMBL" id="GBC04671.1"/>
    </source>
</evidence>
<evidence type="ECO:0000313" key="4">
    <source>
        <dbReference type="Proteomes" id="UP000247702"/>
    </source>
</evidence>
<evidence type="ECO:0000313" key="3">
    <source>
        <dbReference type="EMBL" id="GES92161.1"/>
    </source>
</evidence>
<keyword evidence="4" id="KW-1185">Reference proteome</keyword>
<feature type="transmembrane region" description="Helical" evidence="1">
    <location>
        <begin position="76"/>
        <end position="98"/>
    </location>
</feature>
<dbReference type="EMBL" id="BLAL01000213">
    <property type="protein sequence ID" value="GES92161.1"/>
    <property type="molecule type" value="Genomic_DNA"/>
</dbReference>
<keyword evidence="1" id="KW-0472">Membrane</keyword>